<dbReference type="RefSeq" id="WP_322132274.1">
    <property type="nucleotide sequence ID" value="NZ_CP085036.1"/>
</dbReference>
<dbReference type="NCBIfam" id="TIGR01175">
    <property type="entry name" value="pilM"/>
    <property type="match status" value="1"/>
</dbReference>
<sequence length="332" mass="34636">MAKRVVGVDFGHRAIRAVEVDNPVGTSGRVVRSAEVTVPDTAIVDGEVREVHTVASALKRLWSTGGFKTKRVVLGMGNSRVLARDLTVPSMPLDQIRETLPFQAQDLLPVPSAGAILDFYPISHGMGENGAVVNGLLIAALKDVVLANVSAVRTAGLETVGVDLIPFSLTRLLADSGGRETVGYIDVGATTTSVTIATGGVPQFVRIIPAGGEDVTRALVERAEFTHEQAERAKVVLGIPLGPVEADQRAVADIIVTEAGQLLTGLRNTLNYFVSSRGTAISRVVVTGGGAQLRGFVNALSEMTQLPAQVADPASDTRMTVALSLAKGSTAA</sequence>
<dbReference type="InterPro" id="IPR043129">
    <property type="entry name" value="ATPase_NBD"/>
</dbReference>
<name>A0ABT6KL87_9MICO</name>
<dbReference type="CDD" id="cd24049">
    <property type="entry name" value="ASKHA_NBD_PilM"/>
    <property type="match status" value="1"/>
</dbReference>
<dbReference type="PIRSF" id="PIRSF019169">
    <property type="entry name" value="PilM"/>
    <property type="match status" value="1"/>
</dbReference>
<dbReference type="InterPro" id="IPR050696">
    <property type="entry name" value="FtsA/MreB"/>
</dbReference>
<gene>
    <name evidence="1" type="ORF">M2152_000079</name>
</gene>
<keyword evidence="2" id="KW-1185">Reference proteome</keyword>
<accession>A0ABT6KL87</accession>
<dbReference type="Gene3D" id="3.30.1490.300">
    <property type="match status" value="1"/>
</dbReference>
<dbReference type="Proteomes" id="UP001160142">
    <property type="component" value="Unassembled WGS sequence"/>
</dbReference>
<protein>
    <submittedName>
        <fullName evidence="1">Type IV pilus assembly protein PilM</fullName>
    </submittedName>
</protein>
<dbReference type="PANTHER" id="PTHR32432:SF3">
    <property type="entry name" value="ETHANOLAMINE UTILIZATION PROTEIN EUTJ"/>
    <property type="match status" value="1"/>
</dbReference>
<dbReference type="SUPFAM" id="SSF53067">
    <property type="entry name" value="Actin-like ATPase domain"/>
    <property type="match status" value="2"/>
</dbReference>
<proteinExistence type="predicted"/>
<dbReference type="InterPro" id="IPR005883">
    <property type="entry name" value="PilM"/>
</dbReference>
<organism evidence="1 2">
    <name type="scientific">Antiquaquibacter oligotrophicus</name>
    <dbReference type="NCBI Taxonomy" id="2880260"/>
    <lineage>
        <taxon>Bacteria</taxon>
        <taxon>Bacillati</taxon>
        <taxon>Actinomycetota</taxon>
        <taxon>Actinomycetes</taxon>
        <taxon>Micrococcales</taxon>
        <taxon>Microbacteriaceae</taxon>
        <taxon>Antiquaquibacter</taxon>
    </lineage>
</organism>
<dbReference type="Gene3D" id="3.30.420.40">
    <property type="match status" value="2"/>
</dbReference>
<reference evidence="1 2" key="1">
    <citation type="submission" date="2023-04" db="EMBL/GenBank/DDBJ databases">
        <title>Genome Encyclopedia of Bacteria and Archaea VI: Functional Genomics of Type Strains.</title>
        <authorList>
            <person name="Whitman W."/>
        </authorList>
    </citation>
    <scope>NUCLEOTIDE SEQUENCE [LARGE SCALE GENOMIC DNA]</scope>
    <source>
        <strain evidence="1 2">SG_E_30_P1</strain>
    </source>
</reference>
<dbReference type="EMBL" id="JARXVQ010000001">
    <property type="protein sequence ID" value="MDH6179897.1"/>
    <property type="molecule type" value="Genomic_DNA"/>
</dbReference>
<comment type="caution">
    <text evidence="1">The sequence shown here is derived from an EMBL/GenBank/DDBJ whole genome shotgun (WGS) entry which is preliminary data.</text>
</comment>
<evidence type="ECO:0000313" key="2">
    <source>
        <dbReference type="Proteomes" id="UP001160142"/>
    </source>
</evidence>
<dbReference type="Pfam" id="PF11104">
    <property type="entry name" value="PilM_2"/>
    <property type="match status" value="1"/>
</dbReference>
<evidence type="ECO:0000313" key="1">
    <source>
        <dbReference type="EMBL" id="MDH6179897.1"/>
    </source>
</evidence>
<dbReference type="PANTHER" id="PTHR32432">
    <property type="entry name" value="CELL DIVISION PROTEIN FTSA-RELATED"/>
    <property type="match status" value="1"/>
</dbReference>